<evidence type="ECO:0000256" key="8">
    <source>
        <dbReference type="ARBA" id="ARBA00048689"/>
    </source>
</evidence>
<dbReference type="EMBL" id="CP033464">
    <property type="protein sequence ID" value="QDX93669.1"/>
    <property type="molecule type" value="Genomic_DNA"/>
</dbReference>
<dbReference type="GO" id="GO:0016757">
    <property type="term" value="F:glycosyltransferase activity"/>
    <property type="evidence" value="ECO:0007669"/>
    <property type="project" value="UniProtKB-KW"/>
</dbReference>
<evidence type="ECO:0000313" key="12">
    <source>
        <dbReference type="Proteomes" id="UP000319432"/>
    </source>
</evidence>
<dbReference type="EC" id="2.4.1.266" evidence="6"/>
<keyword evidence="12" id="KW-1185">Reference proteome</keyword>
<dbReference type="CDD" id="cd04179">
    <property type="entry name" value="DPM_DPG-synthase_like"/>
    <property type="match status" value="1"/>
</dbReference>
<evidence type="ECO:0000256" key="4">
    <source>
        <dbReference type="ARBA" id="ARBA00022679"/>
    </source>
</evidence>
<reference evidence="11 12" key="1">
    <citation type="submission" date="2018-11" db="EMBL/GenBank/DDBJ databases">
        <title>Phylogenetic determinants of toxin gene distribution in genomes of Brevibacillus laterosporus.</title>
        <authorList>
            <person name="Glare T.R."/>
            <person name="Durrant A."/>
            <person name="Berry C."/>
            <person name="Palma L."/>
            <person name="Ormskirk M."/>
            <person name="Cox M.O."/>
        </authorList>
    </citation>
    <scope>NUCLEOTIDE SEQUENCE [LARGE SCALE GENOMIC DNA]</scope>
    <source>
        <strain evidence="11 12">1821L</strain>
    </source>
</reference>
<evidence type="ECO:0000256" key="6">
    <source>
        <dbReference type="ARBA" id="ARBA00039022"/>
    </source>
</evidence>
<evidence type="ECO:0000313" key="11">
    <source>
        <dbReference type="EMBL" id="QDX93669.1"/>
    </source>
</evidence>
<evidence type="ECO:0000256" key="9">
    <source>
        <dbReference type="ARBA" id="ARBA00048997"/>
    </source>
</evidence>
<dbReference type="SUPFAM" id="SSF53448">
    <property type="entry name" value="Nucleotide-diphospho-sugar transferases"/>
    <property type="match status" value="1"/>
</dbReference>
<keyword evidence="4 11" id="KW-0808">Transferase</keyword>
<dbReference type="AlphaFoldDB" id="A0A518V9N4"/>
<evidence type="ECO:0000256" key="2">
    <source>
        <dbReference type="ARBA" id="ARBA00006739"/>
    </source>
</evidence>
<comment type="cofactor">
    <cofactor evidence="1">
        <name>Mg(2+)</name>
        <dbReference type="ChEBI" id="CHEBI:18420"/>
    </cofactor>
</comment>
<gene>
    <name evidence="11" type="ORF">EEL30_16025</name>
</gene>
<dbReference type="Gene3D" id="3.90.550.10">
    <property type="entry name" value="Spore Coat Polysaccharide Biosynthesis Protein SpsA, Chain A"/>
    <property type="match status" value="1"/>
</dbReference>
<evidence type="ECO:0000256" key="3">
    <source>
        <dbReference type="ARBA" id="ARBA00022676"/>
    </source>
</evidence>
<dbReference type="InterPro" id="IPR001173">
    <property type="entry name" value="Glyco_trans_2-like"/>
</dbReference>
<comment type="catalytic activity">
    <reaction evidence="8">
        <text>(2R)-3-phosphoglycerate + UDP-alpha-D-glucose = (2R)-2-O-(alpha-D-glucopyranosyl)-3-phospho-glycerate + UDP + H(+)</text>
        <dbReference type="Rhea" id="RHEA:31319"/>
        <dbReference type="ChEBI" id="CHEBI:15378"/>
        <dbReference type="ChEBI" id="CHEBI:58223"/>
        <dbReference type="ChEBI" id="CHEBI:58272"/>
        <dbReference type="ChEBI" id="CHEBI:58885"/>
        <dbReference type="ChEBI" id="CHEBI:62600"/>
        <dbReference type="EC" id="2.4.1.266"/>
    </reaction>
    <physiologicalReaction direction="left-to-right" evidence="8">
        <dbReference type="Rhea" id="RHEA:31320"/>
    </physiologicalReaction>
</comment>
<name>A0A518V9N4_BRELA</name>
<evidence type="ECO:0000256" key="7">
    <source>
        <dbReference type="ARBA" id="ARBA00040894"/>
    </source>
</evidence>
<organism evidence="11 12">
    <name type="scientific">Brevibacillus laterosporus</name>
    <name type="common">Bacillus laterosporus</name>
    <dbReference type="NCBI Taxonomy" id="1465"/>
    <lineage>
        <taxon>Bacteria</taxon>
        <taxon>Bacillati</taxon>
        <taxon>Bacillota</taxon>
        <taxon>Bacilli</taxon>
        <taxon>Bacillales</taxon>
        <taxon>Paenibacillaceae</taxon>
        <taxon>Brevibacillus</taxon>
    </lineage>
</organism>
<feature type="domain" description="Glycosyltransferase 2-like" evidence="10">
    <location>
        <begin position="4"/>
        <end position="156"/>
    </location>
</feature>
<protein>
    <recommendedName>
        <fullName evidence="7">Glucosyl-3-phosphoglycerate synthase</fullName>
        <ecNumber evidence="6">2.4.1.266</ecNumber>
    </recommendedName>
</protein>
<dbReference type="InterPro" id="IPR029044">
    <property type="entry name" value="Nucleotide-diphossugar_trans"/>
</dbReference>
<accession>A0A518V9N4</accession>
<evidence type="ECO:0000256" key="5">
    <source>
        <dbReference type="ARBA" id="ARBA00022842"/>
    </source>
</evidence>
<keyword evidence="5" id="KW-0460">Magnesium</keyword>
<comment type="catalytic activity">
    <reaction evidence="9">
        <text>an NDP-alpha-D-glucose + (2R)-3-phosphoglycerate = (2R)-2-O-(alpha-D-glucopyranosyl)-3-phospho-glycerate + a ribonucleoside 5'-diphosphate + H(+)</text>
        <dbReference type="Rhea" id="RHEA:47244"/>
        <dbReference type="ChEBI" id="CHEBI:15378"/>
        <dbReference type="ChEBI" id="CHEBI:57930"/>
        <dbReference type="ChEBI" id="CHEBI:58272"/>
        <dbReference type="ChEBI" id="CHEBI:62600"/>
        <dbReference type="ChEBI" id="CHEBI:76533"/>
        <dbReference type="EC" id="2.4.1.266"/>
    </reaction>
    <physiologicalReaction direction="left-to-right" evidence="9">
        <dbReference type="Rhea" id="RHEA:47245"/>
    </physiologicalReaction>
</comment>
<evidence type="ECO:0000259" key="10">
    <source>
        <dbReference type="Pfam" id="PF00535"/>
    </source>
</evidence>
<comment type="similarity">
    <text evidence="2">Belongs to the glycosyltransferase 2 family.</text>
</comment>
<proteinExistence type="inferred from homology"/>
<evidence type="ECO:0000256" key="1">
    <source>
        <dbReference type="ARBA" id="ARBA00001946"/>
    </source>
</evidence>
<dbReference type="PANTHER" id="PTHR48090:SF10">
    <property type="entry name" value="GLUCOSYL-3-PHOSPHOGLYCERATE SYNTHASE"/>
    <property type="match status" value="1"/>
</dbReference>
<dbReference type="Proteomes" id="UP000319432">
    <property type="component" value="Chromosome"/>
</dbReference>
<sequence>MRVSAIIPAFNEQHWIEGTVSTLRELTFIQELIVVDDGSTDQTAKIARPWVDQLIRMPENVGKGVALQAGWERASGDIVLFLDADLQGSAREVDKLLAPVARNECDMAIAILPKAPHKSGFGLVKRLADQGIVQITQQKLQAPLSGQRALRRDLFSCVRFVDCGFGIEVAMTIDILRAGYRIQEVPVEFTHRYTANNIQGFLHRGKEFWHVYRTLQRKRREEGNHE</sequence>
<dbReference type="PANTHER" id="PTHR48090">
    <property type="entry name" value="UNDECAPRENYL-PHOSPHATE 4-DEOXY-4-FORMAMIDO-L-ARABINOSE TRANSFERASE-RELATED"/>
    <property type="match status" value="1"/>
</dbReference>
<dbReference type="OrthoDB" id="396512at2"/>
<dbReference type="InterPro" id="IPR050256">
    <property type="entry name" value="Glycosyltransferase_2"/>
</dbReference>
<dbReference type="Pfam" id="PF00535">
    <property type="entry name" value="Glycos_transf_2"/>
    <property type="match status" value="1"/>
</dbReference>
<keyword evidence="3" id="KW-0328">Glycosyltransferase</keyword>